<dbReference type="Proteomes" id="UP000004319">
    <property type="component" value="Unassembled WGS sequence"/>
</dbReference>
<evidence type="ECO:0000313" key="3">
    <source>
        <dbReference type="Proteomes" id="UP000004319"/>
    </source>
</evidence>
<accession>F7VAH4</accession>
<dbReference type="EMBL" id="BABS01000007">
    <property type="protein sequence ID" value="GAA07369.1"/>
    <property type="molecule type" value="Genomic_DNA"/>
</dbReference>
<evidence type="ECO:0000313" key="2">
    <source>
        <dbReference type="EMBL" id="GAA07369.1"/>
    </source>
</evidence>
<comment type="caution">
    <text evidence="2">The sequence shown here is derived from an EMBL/GenBank/DDBJ whole genome shotgun (WGS) entry which is preliminary data.</text>
</comment>
<feature type="region of interest" description="Disordered" evidence="1">
    <location>
        <begin position="1"/>
        <end position="20"/>
    </location>
</feature>
<gene>
    <name evidence="2" type="ORF">ATPR_0373</name>
</gene>
<organism evidence="2 3">
    <name type="scientific">Acetobacter tropicalis NBRC 101654</name>
    <dbReference type="NCBI Taxonomy" id="749388"/>
    <lineage>
        <taxon>Bacteria</taxon>
        <taxon>Pseudomonadati</taxon>
        <taxon>Pseudomonadota</taxon>
        <taxon>Alphaproteobacteria</taxon>
        <taxon>Acetobacterales</taxon>
        <taxon>Acetobacteraceae</taxon>
        <taxon>Acetobacter</taxon>
    </lineage>
</organism>
<feature type="compositionally biased region" description="Polar residues" evidence="1">
    <location>
        <begin position="1"/>
        <end position="10"/>
    </location>
</feature>
<name>F7VAH4_9PROT</name>
<evidence type="ECO:0000256" key="1">
    <source>
        <dbReference type="SAM" id="MobiDB-lite"/>
    </source>
</evidence>
<reference evidence="2 3" key="1">
    <citation type="journal article" date="2011" name="Biochem. Biophys. Res. Commun.">
        <title>Increased number of Arginine-based salt bridges contributes to the thermotolerance of thermotolerant acetic acid bacteria, Acetobacter tropicalis SKU1100.</title>
        <authorList>
            <person name="Matsutani M."/>
            <person name="Hirakawa H."/>
            <person name="Nishikura M."/>
            <person name="Soemphol W."/>
            <person name="Ali I.A.I."/>
            <person name="Yakushi T."/>
            <person name="Matsushita K."/>
        </authorList>
    </citation>
    <scope>NUCLEOTIDE SEQUENCE [LARGE SCALE GENOMIC DNA]</scope>
    <source>
        <strain evidence="2 3">NBRC 101654</strain>
    </source>
</reference>
<protein>
    <submittedName>
        <fullName evidence="2">Uncharacterized protein</fullName>
    </submittedName>
</protein>
<proteinExistence type="predicted"/>
<dbReference type="AlphaFoldDB" id="F7VAH4"/>
<sequence>MRNYEESTASHPDRTGITPFLPDAKKAAGKILRPFHMRICRIPADAIPY</sequence>